<dbReference type="EMBL" id="CM001746">
    <property type="protein sequence ID" value="KJB44342.1"/>
    <property type="molecule type" value="Genomic_DNA"/>
</dbReference>
<accession>A0A0D2PEH4</accession>
<reference evidence="1 2" key="1">
    <citation type="journal article" date="2012" name="Nature">
        <title>Repeated polyploidization of Gossypium genomes and the evolution of spinnable cotton fibres.</title>
        <authorList>
            <person name="Paterson A.H."/>
            <person name="Wendel J.F."/>
            <person name="Gundlach H."/>
            <person name="Guo H."/>
            <person name="Jenkins J."/>
            <person name="Jin D."/>
            <person name="Llewellyn D."/>
            <person name="Showmaker K.C."/>
            <person name="Shu S."/>
            <person name="Udall J."/>
            <person name="Yoo M.J."/>
            <person name="Byers R."/>
            <person name="Chen W."/>
            <person name="Doron-Faigenboim A."/>
            <person name="Duke M.V."/>
            <person name="Gong L."/>
            <person name="Grimwood J."/>
            <person name="Grover C."/>
            <person name="Grupp K."/>
            <person name="Hu G."/>
            <person name="Lee T.H."/>
            <person name="Li J."/>
            <person name="Lin L."/>
            <person name="Liu T."/>
            <person name="Marler B.S."/>
            <person name="Page J.T."/>
            <person name="Roberts A.W."/>
            <person name="Romanel E."/>
            <person name="Sanders W.S."/>
            <person name="Szadkowski E."/>
            <person name="Tan X."/>
            <person name="Tang H."/>
            <person name="Xu C."/>
            <person name="Wang J."/>
            <person name="Wang Z."/>
            <person name="Zhang D."/>
            <person name="Zhang L."/>
            <person name="Ashrafi H."/>
            <person name="Bedon F."/>
            <person name="Bowers J.E."/>
            <person name="Brubaker C.L."/>
            <person name="Chee P.W."/>
            <person name="Das S."/>
            <person name="Gingle A.R."/>
            <person name="Haigler C.H."/>
            <person name="Harker D."/>
            <person name="Hoffmann L.V."/>
            <person name="Hovav R."/>
            <person name="Jones D.C."/>
            <person name="Lemke C."/>
            <person name="Mansoor S."/>
            <person name="ur Rahman M."/>
            <person name="Rainville L.N."/>
            <person name="Rambani A."/>
            <person name="Reddy U.K."/>
            <person name="Rong J.K."/>
            <person name="Saranga Y."/>
            <person name="Scheffler B.E."/>
            <person name="Scheffler J.A."/>
            <person name="Stelly D.M."/>
            <person name="Triplett B.A."/>
            <person name="Van Deynze A."/>
            <person name="Vaslin M.F."/>
            <person name="Waghmare V.N."/>
            <person name="Walford S.A."/>
            <person name="Wright R.J."/>
            <person name="Zaki E.A."/>
            <person name="Zhang T."/>
            <person name="Dennis E.S."/>
            <person name="Mayer K.F."/>
            <person name="Peterson D.G."/>
            <person name="Rokhsar D.S."/>
            <person name="Wang X."/>
            <person name="Schmutz J."/>
        </authorList>
    </citation>
    <scope>NUCLEOTIDE SEQUENCE [LARGE SCALE GENOMIC DNA]</scope>
</reference>
<keyword evidence="2" id="KW-1185">Reference proteome</keyword>
<organism evidence="1 2">
    <name type="scientific">Gossypium raimondii</name>
    <name type="common">Peruvian cotton</name>
    <name type="synonym">Gossypium klotzschianum subsp. raimondii</name>
    <dbReference type="NCBI Taxonomy" id="29730"/>
    <lineage>
        <taxon>Eukaryota</taxon>
        <taxon>Viridiplantae</taxon>
        <taxon>Streptophyta</taxon>
        <taxon>Embryophyta</taxon>
        <taxon>Tracheophyta</taxon>
        <taxon>Spermatophyta</taxon>
        <taxon>Magnoliopsida</taxon>
        <taxon>eudicotyledons</taxon>
        <taxon>Gunneridae</taxon>
        <taxon>Pentapetalae</taxon>
        <taxon>rosids</taxon>
        <taxon>malvids</taxon>
        <taxon>Malvales</taxon>
        <taxon>Malvaceae</taxon>
        <taxon>Malvoideae</taxon>
        <taxon>Gossypium</taxon>
    </lineage>
</organism>
<protein>
    <submittedName>
        <fullName evidence="1">Uncharacterized protein</fullName>
    </submittedName>
</protein>
<dbReference type="AlphaFoldDB" id="A0A0D2PEH4"/>
<proteinExistence type="predicted"/>
<gene>
    <name evidence="1" type="ORF">B456_007G247000</name>
</gene>
<sequence>MLRLLSKGHYQYFMTVEMNRLIQDTKTKKSDLFLSAKGLTKKSNKKVFHLFNRTCNRKDLDQKMKIIRRSRNRWKGKGNYLWKGNVEESMEQKVDKGREWNKK</sequence>
<dbReference type="Proteomes" id="UP000032304">
    <property type="component" value="Chromosome 7"/>
</dbReference>
<evidence type="ECO:0000313" key="2">
    <source>
        <dbReference type="Proteomes" id="UP000032304"/>
    </source>
</evidence>
<name>A0A0D2PEH4_GOSRA</name>
<dbReference type="Gramene" id="KJB44342">
    <property type="protein sequence ID" value="KJB44342"/>
    <property type="gene ID" value="B456_007G247000"/>
</dbReference>
<evidence type="ECO:0000313" key="1">
    <source>
        <dbReference type="EMBL" id="KJB44342.1"/>
    </source>
</evidence>